<dbReference type="GO" id="GO:0046872">
    <property type="term" value="F:metal ion binding"/>
    <property type="evidence" value="ECO:0007669"/>
    <property type="project" value="TreeGrafter"/>
</dbReference>
<dbReference type="GO" id="GO:0044183">
    <property type="term" value="F:protein folding chaperone"/>
    <property type="evidence" value="ECO:0007669"/>
    <property type="project" value="InterPro"/>
</dbReference>
<evidence type="ECO:0000256" key="3">
    <source>
        <dbReference type="RuleBase" id="RU003479"/>
    </source>
</evidence>
<dbReference type="InterPro" id="IPR037124">
    <property type="entry name" value="Chaperonin_GroES_sf"/>
</dbReference>
<dbReference type="EMBL" id="CP001324">
    <property type="protein sequence ID" value="ACO61999.1"/>
    <property type="molecule type" value="Genomic_DNA"/>
</dbReference>
<reference evidence="4 5" key="1">
    <citation type="journal article" date="2009" name="Science">
        <title>Green evolution and dynamic adaptations revealed by genomes of the marine picoeukaryotes Micromonas.</title>
        <authorList>
            <person name="Worden A.Z."/>
            <person name="Lee J.H."/>
            <person name="Mock T."/>
            <person name="Rouze P."/>
            <person name="Simmons M.P."/>
            <person name="Aerts A.L."/>
            <person name="Allen A.E."/>
            <person name="Cuvelier M.L."/>
            <person name="Derelle E."/>
            <person name="Everett M.V."/>
            <person name="Foulon E."/>
            <person name="Grimwood J."/>
            <person name="Gundlach H."/>
            <person name="Henrissat B."/>
            <person name="Napoli C."/>
            <person name="McDonald S.M."/>
            <person name="Parker M.S."/>
            <person name="Rombauts S."/>
            <person name="Salamov A."/>
            <person name="Von Dassow P."/>
            <person name="Badger J.H."/>
            <person name="Coutinho P.M."/>
            <person name="Demir E."/>
            <person name="Dubchak I."/>
            <person name="Gentemann C."/>
            <person name="Eikrem W."/>
            <person name="Gready J.E."/>
            <person name="John U."/>
            <person name="Lanier W."/>
            <person name="Lindquist E.A."/>
            <person name="Lucas S."/>
            <person name="Mayer K.F."/>
            <person name="Moreau H."/>
            <person name="Not F."/>
            <person name="Otillar R."/>
            <person name="Panaud O."/>
            <person name="Pangilinan J."/>
            <person name="Paulsen I."/>
            <person name="Piegu B."/>
            <person name="Poliakov A."/>
            <person name="Robbens S."/>
            <person name="Schmutz J."/>
            <person name="Toulza E."/>
            <person name="Wyss T."/>
            <person name="Zelensky A."/>
            <person name="Zhou K."/>
            <person name="Armbrust E.V."/>
            <person name="Bhattacharya D."/>
            <person name="Goodenough U.W."/>
            <person name="Van de Peer Y."/>
            <person name="Grigoriev I.V."/>
        </authorList>
    </citation>
    <scope>NUCLEOTIDE SEQUENCE [LARGE SCALE GENOMIC DNA]</scope>
    <source>
        <strain evidence="5">RCC299 / NOUM17</strain>
    </source>
</reference>
<dbReference type="GeneID" id="8242356"/>
<dbReference type="SMART" id="SM00883">
    <property type="entry name" value="Cpn10"/>
    <property type="match status" value="1"/>
</dbReference>
<dbReference type="GO" id="GO:0051082">
    <property type="term" value="F:unfolded protein binding"/>
    <property type="evidence" value="ECO:0007669"/>
    <property type="project" value="TreeGrafter"/>
</dbReference>
<dbReference type="GO" id="GO:0005524">
    <property type="term" value="F:ATP binding"/>
    <property type="evidence" value="ECO:0007669"/>
    <property type="project" value="InterPro"/>
</dbReference>
<sequence>MSAFTVSANAAALGSVKGLKARKAVSTRRASVVARAALKPSDLKPTGNRLLVIADKAETKSAGGILLTSSTEASGPGSSVTGKIQAAGPECKSVKAGDKVLINGFAGSDFEFADGEKGKFVTEDDVLAVLA</sequence>
<evidence type="ECO:0000256" key="2">
    <source>
        <dbReference type="ARBA" id="ARBA00023186"/>
    </source>
</evidence>
<evidence type="ECO:0000313" key="5">
    <source>
        <dbReference type="Proteomes" id="UP000002009"/>
    </source>
</evidence>
<dbReference type="Pfam" id="PF00166">
    <property type="entry name" value="Cpn10"/>
    <property type="match status" value="1"/>
</dbReference>
<name>C1E2Y8_MICCC</name>
<dbReference type="Gene3D" id="2.30.33.40">
    <property type="entry name" value="GroES chaperonin"/>
    <property type="match status" value="1"/>
</dbReference>
<dbReference type="STRING" id="296587.C1E2Y8"/>
<keyword evidence="5" id="KW-1185">Reference proteome</keyword>
<dbReference type="GO" id="GO:0005739">
    <property type="term" value="C:mitochondrion"/>
    <property type="evidence" value="ECO:0007669"/>
    <property type="project" value="TreeGrafter"/>
</dbReference>
<gene>
    <name evidence="4" type="ORF">MICPUN_57413</name>
</gene>
<proteinExistence type="inferred from homology"/>
<protein>
    <submittedName>
        <fullName evidence="4">Uncharacterized protein</fullName>
    </submittedName>
</protein>
<dbReference type="PRINTS" id="PR00297">
    <property type="entry name" value="CHAPERONIN10"/>
</dbReference>
<dbReference type="Proteomes" id="UP000002009">
    <property type="component" value="Chromosome 3"/>
</dbReference>
<dbReference type="PANTHER" id="PTHR10772:SF63">
    <property type="entry name" value="20 KDA CHAPERONIN, CHLOROPLASTIC"/>
    <property type="match status" value="1"/>
</dbReference>
<dbReference type="SUPFAM" id="SSF50129">
    <property type="entry name" value="GroES-like"/>
    <property type="match status" value="1"/>
</dbReference>
<comment type="similarity">
    <text evidence="1 3">Belongs to the GroES chaperonin family.</text>
</comment>
<dbReference type="GO" id="GO:0051087">
    <property type="term" value="F:protein-folding chaperone binding"/>
    <property type="evidence" value="ECO:0007669"/>
    <property type="project" value="TreeGrafter"/>
</dbReference>
<dbReference type="AlphaFoldDB" id="C1E2Y8"/>
<keyword evidence="2 3" id="KW-0143">Chaperone</keyword>
<evidence type="ECO:0000256" key="1">
    <source>
        <dbReference type="ARBA" id="ARBA00006975"/>
    </source>
</evidence>
<dbReference type="OrthoDB" id="496861at2759"/>
<dbReference type="InterPro" id="IPR020818">
    <property type="entry name" value="Chaperonin_GroES"/>
</dbReference>
<dbReference type="InParanoid" id="C1E2Y8"/>
<dbReference type="KEGG" id="mis:MICPUN_57413"/>
<dbReference type="RefSeq" id="XP_002500741.1">
    <property type="nucleotide sequence ID" value="XM_002500695.1"/>
</dbReference>
<organism evidence="4 5">
    <name type="scientific">Micromonas commoda (strain RCC299 / NOUM17 / CCMP2709)</name>
    <name type="common">Picoplanktonic green alga</name>
    <dbReference type="NCBI Taxonomy" id="296587"/>
    <lineage>
        <taxon>Eukaryota</taxon>
        <taxon>Viridiplantae</taxon>
        <taxon>Chlorophyta</taxon>
        <taxon>Mamiellophyceae</taxon>
        <taxon>Mamiellales</taxon>
        <taxon>Mamiellaceae</taxon>
        <taxon>Micromonas</taxon>
    </lineage>
</organism>
<accession>C1E2Y8</accession>
<dbReference type="OMA" id="ESQTKGG"/>
<evidence type="ECO:0000313" key="4">
    <source>
        <dbReference type="EMBL" id="ACO61999.1"/>
    </source>
</evidence>
<dbReference type="PANTHER" id="PTHR10772">
    <property type="entry name" value="10 KDA HEAT SHOCK PROTEIN"/>
    <property type="match status" value="1"/>
</dbReference>
<dbReference type="CDD" id="cd00320">
    <property type="entry name" value="cpn10"/>
    <property type="match status" value="1"/>
</dbReference>
<dbReference type="InterPro" id="IPR011032">
    <property type="entry name" value="GroES-like_sf"/>
</dbReference>